<feature type="region of interest" description="Disordered" evidence="1">
    <location>
        <begin position="144"/>
        <end position="200"/>
    </location>
</feature>
<feature type="compositionally biased region" description="Polar residues" evidence="1">
    <location>
        <begin position="149"/>
        <end position="162"/>
    </location>
</feature>
<dbReference type="Proteomes" id="UP000035682">
    <property type="component" value="Unplaced"/>
</dbReference>
<gene>
    <name evidence="2 4 5" type="ORF">SRAE_2000066400</name>
</gene>
<dbReference type="RefSeq" id="XP_024505190.1">
    <property type="nucleotide sequence ID" value="XM_024651521.1"/>
</dbReference>
<proteinExistence type="predicted"/>
<dbReference type="WBParaSite" id="SRAE_2000066400.1">
    <property type="protein sequence ID" value="SRAE_2000066400.1"/>
    <property type="gene ID" value="WBGene00260860"/>
</dbReference>
<feature type="compositionally biased region" description="Basic and acidic residues" evidence="1">
    <location>
        <begin position="176"/>
        <end position="185"/>
    </location>
</feature>
<evidence type="ECO:0000256" key="1">
    <source>
        <dbReference type="SAM" id="MobiDB-lite"/>
    </source>
</evidence>
<evidence type="ECO:0000313" key="3">
    <source>
        <dbReference type="Proteomes" id="UP000035682"/>
    </source>
</evidence>
<accession>A0A090LEM4</accession>
<reference evidence="4" key="2">
    <citation type="submission" date="2020-12" db="UniProtKB">
        <authorList>
            <consortium name="WormBaseParasite"/>
        </authorList>
    </citation>
    <scope>IDENTIFICATION</scope>
</reference>
<dbReference type="WormBase" id="SRAE_2000066400">
    <property type="protein sequence ID" value="SRP09138"/>
    <property type="gene ID" value="WBGene00260860"/>
</dbReference>
<protein>
    <submittedName>
        <fullName evidence="2 4">Uncharacterized protein</fullName>
    </submittedName>
</protein>
<keyword evidence="3" id="KW-1185">Reference proteome</keyword>
<dbReference type="CTD" id="36378354"/>
<evidence type="ECO:0000313" key="2">
    <source>
        <dbReference type="EMBL" id="CEF65990.1"/>
    </source>
</evidence>
<dbReference type="EMBL" id="LN609529">
    <property type="protein sequence ID" value="CEF65990.1"/>
    <property type="molecule type" value="Genomic_DNA"/>
</dbReference>
<evidence type="ECO:0000313" key="4">
    <source>
        <dbReference type="WBParaSite" id="SRAE_2000066400.1"/>
    </source>
</evidence>
<dbReference type="AlphaFoldDB" id="A0A090LEM4"/>
<feature type="compositionally biased region" description="Polar residues" evidence="1">
    <location>
        <begin position="186"/>
        <end position="200"/>
    </location>
</feature>
<dbReference type="OrthoDB" id="5810923at2759"/>
<sequence length="361" mass="40846">MKIACRRNPLLSFCQTSPSPDIINNNNNTLQTTKLFEGQNHLDNKTTVLTNKEDLSLLSSTTLSTIQSPLSMSKINFHENISSDDEGALPPKIIDNKTHEEMSGVSSEEVGWKFSTLIDGNTGTNKNIETKKKQKLLAIDNENGDESIKSNNNSRHSGSNDDSGFGSLLRLPKPALGHDNKKDVNHSITNTTLPLSSRNETEPPTSMLVFVTKYCIDQRITFKKNCLGKKIDNDHMDLCKNYPLACQGREQIMPVIYYCDKFEIEYDNLCQKKNVVELGKVNDILRVMNFCSTYPTICIDKSLEHDPIVIRSPPKNNYVRCKDIKEKAKKLCNPLPDESDILNHVKCNQFIKNCKEFVDWL</sequence>
<name>A0A090LEM4_STRRB</name>
<dbReference type="GeneID" id="36378354"/>
<organism evidence="2">
    <name type="scientific">Strongyloides ratti</name>
    <name type="common">Parasitic roundworm</name>
    <dbReference type="NCBI Taxonomy" id="34506"/>
    <lineage>
        <taxon>Eukaryota</taxon>
        <taxon>Metazoa</taxon>
        <taxon>Ecdysozoa</taxon>
        <taxon>Nematoda</taxon>
        <taxon>Chromadorea</taxon>
        <taxon>Rhabditida</taxon>
        <taxon>Tylenchina</taxon>
        <taxon>Panagrolaimomorpha</taxon>
        <taxon>Strongyloidoidea</taxon>
        <taxon>Strongyloididae</taxon>
        <taxon>Strongyloides</taxon>
    </lineage>
</organism>
<reference evidence="2 3" key="1">
    <citation type="submission" date="2014-09" db="EMBL/GenBank/DDBJ databases">
        <authorList>
            <person name="Martin A.A."/>
        </authorList>
    </citation>
    <scope>NUCLEOTIDE SEQUENCE</scope>
    <source>
        <strain evidence="3">ED321</strain>
        <strain evidence="2">ED321 Heterogonic</strain>
    </source>
</reference>
<evidence type="ECO:0000313" key="5">
    <source>
        <dbReference type="WormBase" id="SRAE_2000066400"/>
    </source>
</evidence>